<dbReference type="Pfam" id="PF20239">
    <property type="entry name" value="DUF6596"/>
    <property type="match status" value="1"/>
</dbReference>
<dbReference type="PANTHER" id="PTHR47756">
    <property type="entry name" value="BLL6612 PROTEIN-RELATED"/>
    <property type="match status" value="1"/>
</dbReference>
<evidence type="ECO:0000259" key="1">
    <source>
        <dbReference type="Pfam" id="PF04542"/>
    </source>
</evidence>
<reference evidence="3 4" key="1">
    <citation type="submission" date="2020-03" db="EMBL/GenBank/DDBJ databases">
        <title>Draft Genome Sequence of 2-Methylisoborneol Producing Pseudanabaena yagii Strain GIHE-NHR1 Isolated from North Han River in South Korea.</title>
        <authorList>
            <person name="Jeong J."/>
        </authorList>
    </citation>
    <scope>NUCLEOTIDE SEQUENCE [LARGE SCALE GENOMIC DNA]</scope>
    <source>
        <strain evidence="3 4">GIHE-NHR1</strain>
    </source>
</reference>
<dbReference type="InterPro" id="IPR013324">
    <property type="entry name" value="RNA_pol_sigma_r3/r4-like"/>
</dbReference>
<dbReference type="InterPro" id="IPR046531">
    <property type="entry name" value="DUF6596"/>
</dbReference>
<sequence>MDARRAAELAARNSYGRLVAYLAAQTRDVAAAEDALGEAFLTALKTWTETGVPKNPEAWLLVTARHRLIDTARRSQVQDKILNTFKLSALESPTEFSFDETNIPDERLKLLFICAHPAIDPTIHTPLMLQTVLGLNAAQIASAFLVAPATMSQRLVRAKAKIRNAGIAFEVPEAEELPTRLAAVLEAIYAAYTNAWEMIDGGDPRHQGLAEEAIWLVRLCIQLMPQEPEARGLLALMLYCEARRDARRVYGAYIPLLQQDTQLWSKPMIDEAERELFQAATCNQLGRFQLEAAIQSLHAQRTVTQEVNWETLALLYEGLIQLSPTLGAFVSHAAAIAQAKGLNQGLARLDALPTEAVKNYQPYWALKADLLKQLGYKSEAQQAYSRAIGLTEGLAIREFLLDQSSRLVE</sequence>
<evidence type="ECO:0000313" key="3">
    <source>
        <dbReference type="EMBL" id="NMF57027.1"/>
    </source>
</evidence>
<gene>
    <name evidence="3" type="ORF">HC246_03115</name>
</gene>
<proteinExistence type="predicted"/>
<feature type="domain" description="DUF6596" evidence="2">
    <location>
        <begin position="180"/>
        <end position="279"/>
    </location>
</feature>
<comment type="caution">
    <text evidence="3">The sequence shown here is derived from an EMBL/GenBank/DDBJ whole genome shotgun (WGS) entry which is preliminary data.</text>
</comment>
<protein>
    <submittedName>
        <fullName evidence="3">RNA polymerase subunit sigma-70</fullName>
    </submittedName>
</protein>
<dbReference type="InterPro" id="IPR007627">
    <property type="entry name" value="RNA_pol_sigma70_r2"/>
</dbReference>
<keyword evidence="4" id="KW-1185">Reference proteome</keyword>
<dbReference type="RefSeq" id="WP_169362107.1">
    <property type="nucleotide sequence ID" value="NZ_JAAVJL010000001.1"/>
</dbReference>
<dbReference type="Pfam" id="PF04542">
    <property type="entry name" value="Sigma70_r2"/>
    <property type="match status" value="1"/>
</dbReference>
<dbReference type="Proteomes" id="UP000738376">
    <property type="component" value="Unassembled WGS sequence"/>
</dbReference>
<dbReference type="SUPFAM" id="SSF88946">
    <property type="entry name" value="Sigma2 domain of RNA polymerase sigma factors"/>
    <property type="match status" value="1"/>
</dbReference>
<dbReference type="Gene3D" id="1.10.1740.10">
    <property type="match status" value="1"/>
</dbReference>
<name>A0ABX1LSZ9_9CYAN</name>
<dbReference type="EMBL" id="JAAVJL010000001">
    <property type="protein sequence ID" value="NMF57027.1"/>
    <property type="molecule type" value="Genomic_DNA"/>
</dbReference>
<evidence type="ECO:0000313" key="4">
    <source>
        <dbReference type="Proteomes" id="UP000738376"/>
    </source>
</evidence>
<dbReference type="PANTHER" id="PTHR47756:SF2">
    <property type="entry name" value="BLL6612 PROTEIN"/>
    <property type="match status" value="1"/>
</dbReference>
<evidence type="ECO:0000259" key="2">
    <source>
        <dbReference type="Pfam" id="PF20239"/>
    </source>
</evidence>
<feature type="domain" description="RNA polymerase sigma-70 region 2" evidence="1">
    <location>
        <begin position="15"/>
        <end position="76"/>
    </location>
</feature>
<dbReference type="InterPro" id="IPR013325">
    <property type="entry name" value="RNA_pol_sigma_r2"/>
</dbReference>
<organism evidence="3 4">
    <name type="scientific">Pseudanabaena yagii GIHE-NHR1</name>
    <dbReference type="NCBI Taxonomy" id="2722753"/>
    <lineage>
        <taxon>Bacteria</taxon>
        <taxon>Bacillati</taxon>
        <taxon>Cyanobacteriota</taxon>
        <taxon>Cyanophyceae</taxon>
        <taxon>Pseudanabaenales</taxon>
        <taxon>Pseudanabaenaceae</taxon>
        <taxon>Pseudanabaena</taxon>
        <taxon>Pseudanabaena yagii</taxon>
    </lineage>
</organism>
<accession>A0ABX1LSZ9</accession>
<dbReference type="SUPFAM" id="SSF88659">
    <property type="entry name" value="Sigma3 and sigma4 domains of RNA polymerase sigma factors"/>
    <property type="match status" value="1"/>
</dbReference>